<feature type="domain" description="U-box" evidence="7">
    <location>
        <begin position="263"/>
        <end position="337"/>
    </location>
</feature>
<dbReference type="InterPro" id="IPR057623">
    <property type="entry name" value="PUB12-19-like_N"/>
</dbReference>
<gene>
    <name evidence="8" type="ORF">OSB04_023346</name>
</gene>
<dbReference type="GO" id="GO:0016567">
    <property type="term" value="P:protein ubiquitination"/>
    <property type="evidence" value="ECO:0007669"/>
    <property type="project" value="InterPro"/>
</dbReference>
<dbReference type="InterPro" id="IPR003613">
    <property type="entry name" value="Ubox_domain"/>
</dbReference>
<evidence type="ECO:0000256" key="2">
    <source>
        <dbReference type="ARBA" id="ARBA00004906"/>
    </source>
</evidence>
<accession>A0AA38SKN1</accession>
<evidence type="ECO:0000256" key="3">
    <source>
        <dbReference type="ARBA" id="ARBA00012483"/>
    </source>
</evidence>
<keyword evidence="5" id="KW-0677">Repeat</keyword>
<evidence type="ECO:0000313" key="8">
    <source>
        <dbReference type="EMBL" id="KAJ9543639.1"/>
    </source>
</evidence>
<evidence type="ECO:0000256" key="6">
    <source>
        <dbReference type="ARBA" id="ARBA00022786"/>
    </source>
</evidence>
<dbReference type="Pfam" id="PF04564">
    <property type="entry name" value="U-box"/>
    <property type="match status" value="1"/>
</dbReference>
<dbReference type="SMART" id="SM00504">
    <property type="entry name" value="Ubox"/>
    <property type="match status" value="1"/>
</dbReference>
<organism evidence="8 9">
    <name type="scientific">Centaurea solstitialis</name>
    <name type="common">yellow star-thistle</name>
    <dbReference type="NCBI Taxonomy" id="347529"/>
    <lineage>
        <taxon>Eukaryota</taxon>
        <taxon>Viridiplantae</taxon>
        <taxon>Streptophyta</taxon>
        <taxon>Embryophyta</taxon>
        <taxon>Tracheophyta</taxon>
        <taxon>Spermatophyta</taxon>
        <taxon>Magnoliopsida</taxon>
        <taxon>eudicotyledons</taxon>
        <taxon>Gunneridae</taxon>
        <taxon>Pentapetalae</taxon>
        <taxon>asterids</taxon>
        <taxon>campanulids</taxon>
        <taxon>Asterales</taxon>
        <taxon>Asteraceae</taxon>
        <taxon>Carduoideae</taxon>
        <taxon>Cardueae</taxon>
        <taxon>Centaureinae</taxon>
        <taxon>Centaurea</taxon>
    </lineage>
</organism>
<comment type="catalytic activity">
    <reaction evidence="1">
        <text>S-ubiquitinyl-[E2 ubiquitin-conjugating enzyme]-L-cysteine + [acceptor protein]-L-lysine = [E2 ubiquitin-conjugating enzyme]-L-cysteine + N(6)-ubiquitinyl-[acceptor protein]-L-lysine.</text>
        <dbReference type="EC" id="2.3.2.27"/>
    </reaction>
</comment>
<evidence type="ECO:0000256" key="4">
    <source>
        <dbReference type="ARBA" id="ARBA00022679"/>
    </source>
</evidence>
<dbReference type="GO" id="GO:0007166">
    <property type="term" value="P:cell surface receptor signaling pathway"/>
    <property type="evidence" value="ECO:0007669"/>
    <property type="project" value="InterPro"/>
</dbReference>
<name>A0AA38SKN1_9ASTR</name>
<comment type="pathway">
    <text evidence="2">Protein modification; protein ubiquitination.</text>
</comment>
<evidence type="ECO:0000256" key="5">
    <source>
        <dbReference type="ARBA" id="ARBA00022737"/>
    </source>
</evidence>
<evidence type="ECO:0000259" key="7">
    <source>
        <dbReference type="PROSITE" id="PS51698"/>
    </source>
</evidence>
<keyword evidence="6" id="KW-0833">Ubl conjugation pathway</keyword>
<dbReference type="FunFam" id="3.30.40.10:FF:000442">
    <property type="entry name" value="RING-type E3 ubiquitin transferase"/>
    <property type="match status" value="1"/>
</dbReference>
<keyword evidence="4" id="KW-0808">Transferase</keyword>
<dbReference type="Pfam" id="PF25368">
    <property type="entry name" value="PUB10_N"/>
    <property type="match status" value="1"/>
</dbReference>
<proteinExistence type="predicted"/>
<reference evidence="8" key="1">
    <citation type="submission" date="2023-03" db="EMBL/GenBank/DDBJ databases">
        <title>Chromosome-scale reference genome and RAD-based genetic map of yellow starthistle (Centaurea solstitialis) reveal putative structural variation and QTLs associated with invader traits.</title>
        <authorList>
            <person name="Reatini B."/>
            <person name="Cang F.A."/>
            <person name="Jiang Q."/>
            <person name="Mckibben M.T.W."/>
            <person name="Barker M.S."/>
            <person name="Rieseberg L.H."/>
            <person name="Dlugosch K.M."/>
        </authorList>
    </citation>
    <scope>NUCLEOTIDE SEQUENCE</scope>
    <source>
        <strain evidence="8">CAN-66</strain>
        <tissue evidence="8">Leaf</tissue>
    </source>
</reference>
<dbReference type="Proteomes" id="UP001172457">
    <property type="component" value="Chromosome 6"/>
</dbReference>
<dbReference type="AlphaFoldDB" id="A0AA38SKN1"/>
<dbReference type="PROSITE" id="PS51698">
    <property type="entry name" value="U_BOX"/>
    <property type="match status" value="1"/>
</dbReference>
<dbReference type="PANTHER" id="PTHR23315:SF275">
    <property type="entry name" value="U-BOX DOMAIN-CONTAINING PROTEIN 13"/>
    <property type="match status" value="1"/>
</dbReference>
<dbReference type="CDD" id="cd16664">
    <property type="entry name" value="RING-Ubox_PUB"/>
    <property type="match status" value="1"/>
</dbReference>
<comment type="caution">
    <text evidence="8">The sequence shown here is derived from an EMBL/GenBank/DDBJ whole genome shotgun (WGS) entry which is preliminary data.</text>
</comment>
<keyword evidence="9" id="KW-1185">Reference proteome</keyword>
<dbReference type="Gene3D" id="3.30.40.10">
    <property type="entry name" value="Zinc/RING finger domain, C3HC4 (zinc finger)"/>
    <property type="match status" value="1"/>
</dbReference>
<protein>
    <recommendedName>
        <fullName evidence="3">RING-type E3 ubiquitin transferase</fullName>
        <ecNumber evidence="3">2.3.2.27</ecNumber>
    </recommendedName>
</protein>
<sequence length="408" mass="46388">MAITKLMEEVIGKVKEISEISGYFSFLKKPFVSLAGRLTVMLPFFREMRDFGQDAPRELSEALTSLLKHLEDTRRLLQLGSKGSKIYLVLKREEIREEYEEVVAALEKDLRRVCGGRLDNVSFEVKEYAIIVLRQFERARNGGNIFDAPADHDTMYEELLQFLYKNINDDDWVLDLGSLKGLIDALGLRKAIALQQEYAALNEIAAVTRGSNLENIEKMFMVLDYIKEYLHTEKGSHVDSSPGESYIGAREGIADITNYDNKVIPNEFLCPISLQLMEDPVIISSGQTYERESIQRWLDAGNGTCPKTRQFLTEATLTPNHALRCLIVQWREINRIDAPKAVSTTSYSISAAERKSIMSWIVQLEIGQEHFHLQRHGSGELYQLAKRSAEIREAIGEAGAIPYYSEKH</sequence>
<dbReference type="InterPro" id="IPR013083">
    <property type="entry name" value="Znf_RING/FYVE/PHD"/>
</dbReference>
<dbReference type="InterPro" id="IPR036537">
    <property type="entry name" value="Adaptor_Cbl_N_dom_sf"/>
</dbReference>
<evidence type="ECO:0000256" key="1">
    <source>
        <dbReference type="ARBA" id="ARBA00000900"/>
    </source>
</evidence>
<dbReference type="Gene3D" id="1.20.930.20">
    <property type="entry name" value="Adaptor protein Cbl, N-terminal domain"/>
    <property type="match status" value="1"/>
</dbReference>
<dbReference type="InterPro" id="IPR045210">
    <property type="entry name" value="RING-Ubox_PUB"/>
</dbReference>
<dbReference type="EC" id="2.3.2.27" evidence="3"/>
<dbReference type="EMBL" id="JARYMX010000006">
    <property type="protein sequence ID" value="KAJ9543639.1"/>
    <property type="molecule type" value="Genomic_DNA"/>
</dbReference>
<dbReference type="SUPFAM" id="SSF57850">
    <property type="entry name" value="RING/U-box"/>
    <property type="match status" value="1"/>
</dbReference>
<evidence type="ECO:0000313" key="9">
    <source>
        <dbReference type="Proteomes" id="UP001172457"/>
    </source>
</evidence>
<dbReference type="GO" id="GO:0061630">
    <property type="term" value="F:ubiquitin protein ligase activity"/>
    <property type="evidence" value="ECO:0007669"/>
    <property type="project" value="UniProtKB-EC"/>
</dbReference>
<dbReference type="PANTHER" id="PTHR23315">
    <property type="entry name" value="U BOX DOMAIN-CONTAINING"/>
    <property type="match status" value="1"/>
</dbReference>